<dbReference type="SUPFAM" id="SSF52540">
    <property type="entry name" value="P-loop containing nucleoside triphosphate hydrolases"/>
    <property type="match status" value="1"/>
</dbReference>
<sequence length="388" mass="44887">MIKRIISPYIKKAAKSFPIIGILGPRQSGKTTLAKSIFPDYQYVNLELPQMRHFAEEDPEKFLKQYSKYTIIDEAQRVPELFSYLQVKTDEDKIKGQYVLTGSQHFLMLSSITQSLAGRIALFNLYPLSYEELFKNNHKKLSVDHLIFQGGYPQLYAEKLDNNLWFNSYVQTYLERDVSQLSQINNIPLFEKFIRLTAGRTGQLLNLSSLSADIGVSHNTVKAWIYLLQISGLITLLQPYYANLNQRLIKTPKLYFNDTGLACHLLGINNIEQLDTHPLYGQLFETYIIDEYLKYFTNHQTHSLMYFFRNRQGLEADILLDQGTKIFLSEIKSAHTIPSHPFNNLLKIKELLNKPTELNLIYGGTENQKRTVGNIVSWENLVDNLLSW</sequence>
<dbReference type="InterPro" id="IPR041682">
    <property type="entry name" value="AAA_14"/>
</dbReference>
<dbReference type="InterPro" id="IPR025420">
    <property type="entry name" value="DUF4143"/>
</dbReference>
<organism evidence="3 4">
    <name type="scientific">Candidatus Roizmanbacteria bacterium CG07_land_8_20_14_0_80_34_15</name>
    <dbReference type="NCBI Taxonomy" id="1974849"/>
    <lineage>
        <taxon>Bacteria</taxon>
        <taxon>Candidatus Roizmaniibacteriota</taxon>
    </lineage>
</organism>
<accession>A0A2M6YV34</accession>
<evidence type="ECO:0000313" key="3">
    <source>
        <dbReference type="EMBL" id="PIU37368.1"/>
    </source>
</evidence>
<dbReference type="Proteomes" id="UP000230184">
    <property type="component" value="Unassembled WGS sequence"/>
</dbReference>
<comment type="caution">
    <text evidence="3">The sequence shown here is derived from an EMBL/GenBank/DDBJ whole genome shotgun (WGS) entry which is preliminary data.</text>
</comment>
<name>A0A2M6YV34_9BACT</name>
<dbReference type="EMBL" id="PEWY01000035">
    <property type="protein sequence ID" value="PIU37368.1"/>
    <property type="molecule type" value="Genomic_DNA"/>
</dbReference>
<protein>
    <submittedName>
        <fullName evidence="3">AAA family ATPase</fullName>
    </submittedName>
</protein>
<dbReference type="InterPro" id="IPR027417">
    <property type="entry name" value="P-loop_NTPase"/>
</dbReference>
<dbReference type="AlphaFoldDB" id="A0A2M6YV34"/>
<gene>
    <name evidence="3" type="ORF">COT02_01240</name>
</gene>
<reference evidence="4" key="1">
    <citation type="submission" date="2017-09" db="EMBL/GenBank/DDBJ databases">
        <title>Depth-based differentiation of microbial function through sediment-hosted aquifers and enrichment of novel symbionts in the deep terrestrial subsurface.</title>
        <authorList>
            <person name="Probst A.J."/>
            <person name="Ladd B."/>
            <person name="Jarett J.K."/>
            <person name="Geller-Mcgrath D.E."/>
            <person name="Sieber C.M.K."/>
            <person name="Emerson J.B."/>
            <person name="Anantharaman K."/>
            <person name="Thomas B.C."/>
            <person name="Malmstrom R."/>
            <person name="Stieglmeier M."/>
            <person name="Klingl A."/>
            <person name="Woyke T."/>
            <person name="Ryan C.M."/>
            <person name="Banfield J.F."/>
        </authorList>
    </citation>
    <scope>NUCLEOTIDE SEQUENCE [LARGE SCALE GENOMIC DNA]</scope>
</reference>
<feature type="domain" description="DUF4143" evidence="2">
    <location>
        <begin position="175"/>
        <end position="333"/>
    </location>
</feature>
<dbReference type="Pfam" id="PF13173">
    <property type="entry name" value="AAA_14"/>
    <property type="match status" value="1"/>
</dbReference>
<dbReference type="PANTHER" id="PTHR43566:SF2">
    <property type="entry name" value="DUF4143 DOMAIN-CONTAINING PROTEIN"/>
    <property type="match status" value="1"/>
</dbReference>
<proteinExistence type="predicted"/>
<evidence type="ECO:0000259" key="1">
    <source>
        <dbReference type="Pfam" id="PF13173"/>
    </source>
</evidence>
<evidence type="ECO:0000313" key="4">
    <source>
        <dbReference type="Proteomes" id="UP000230184"/>
    </source>
</evidence>
<feature type="domain" description="AAA" evidence="1">
    <location>
        <begin position="17"/>
        <end position="133"/>
    </location>
</feature>
<evidence type="ECO:0000259" key="2">
    <source>
        <dbReference type="Pfam" id="PF13635"/>
    </source>
</evidence>
<dbReference type="Pfam" id="PF13635">
    <property type="entry name" value="DUF4143"/>
    <property type="match status" value="1"/>
</dbReference>
<dbReference type="PANTHER" id="PTHR43566">
    <property type="entry name" value="CONSERVED PROTEIN"/>
    <property type="match status" value="1"/>
</dbReference>